<dbReference type="RefSeq" id="WP_377408778.1">
    <property type="nucleotide sequence ID" value="NZ_JBHSCY010000001.1"/>
</dbReference>
<name>A0ABV8R7B0_9FLAO</name>
<organism evidence="1 2">
    <name type="scientific">Polaribacter marinivivus</name>
    <dbReference type="NCBI Taxonomy" id="1524260"/>
    <lineage>
        <taxon>Bacteria</taxon>
        <taxon>Pseudomonadati</taxon>
        <taxon>Bacteroidota</taxon>
        <taxon>Flavobacteriia</taxon>
        <taxon>Flavobacteriales</taxon>
        <taxon>Flavobacteriaceae</taxon>
    </lineage>
</organism>
<evidence type="ECO:0000313" key="2">
    <source>
        <dbReference type="Proteomes" id="UP001595826"/>
    </source>
</evidence>
<sequence>MTHLEYFINKTNVYNVPKLNKEQFLHILKIIHLEGKIEALNSLENQVEISMKKLELTKKINKLTKRRNPEMLYSKINFK</sequence>
<proteinExistence type="predicted"/>
<protein>
    <submittedName>
        <fullName evidence="1">Uncharacterized protein</fullName>
    </submittedName>
</protein>
<gene>
    <name evidence="1" type="ORF">ACFOWD_05505</name>
</gene>
<evidence type="ECO:0000313" key="1">
    <source>
        <dbReference type="EMBL" id="MFC4268355.1"/>
    </source>
</evidence>
<dbReference type="Proteomes" id="UP001595826">
    <property type="component" value="Unassembled WGS sequence"/>
</dbReference>
<dbReference type="EMBL" id="JBHSCY010000001">
    <property type="protein sequence ID" value="MFC4268355.1"/>
    <property type="molecule type" value="Genomic_DNA"/>
</dbReference>
<reference evidence="2" key="1">
    <citation type="journal article" date="2019" name="Int. J. Syst. Evol. Microbiol.">
        <title>The Global Catalogue of Microorganisms (GCM) 10K type strain sequencing project: providing services to taxonomists for standard genome sequencing and annotation.</title>
        <authorList>
            <consortium name="The Broad Institute Genomics Platform"/>
            <consortium name="The Broad Institute Genome Sequencing Center for Infectious Disease"/>
            <person name="Wu L."/>
            <person name="Ma J."/>
        </authorList>
    </citation>
    <scope>NUCLEOTIDE SEQUENCE [LARGE SCALE GENOMIC DNA]</scope>
    <source>
        <strain evidence="2">CECT 8655</strain>
    </source>
</reference>
<accession>A0ABV8R7B0</accession>
<comment type="caution">
    <text evidence="1">The sequence shown here is derived from an EMBL/GenBank/DDBJ whole genome shotgun (WGS) entry which is preliminary data.</text>
</comment>
<keyword evidence="2" id="KW-1185">Reference proteome</keyword>